<dbReference type="InterPro" id="IPR011701">
    <property type="entry name" value="MFS"/>
</dbReference>
<dbReference type="Gene3D" id="1.20.1250.20">
    <property type="entry name" value="MFS general substrate transporter like domains"/>
    <property type="match status" value="2"/>
</dbReference>
<name>A0AA39L4S1_SARSR</name>
<keyword evidence="4 8" id="KW-0812">Transmembrane</keyword>
<dbReference type="InterPro" id="IPR050327">
    <property type="entry name" value="Proton-linked_MCT"/>
</dbReference>
<dbReference type="EMBL" id="JAPDFR010000008">
    <property type="protein sequence ID" value="KAK0383945.1"/>
    <property type="molecule type" value="Genomic_DNA"/>
</dbReference>
<evidence type="ECO:0000256" key="5">
    <source>
        <dbReference type="ARBA" id="ARBA00022989"/>
    </source>
</evidence>
<evidence type="ECO:0000256" key="3">
    <source>
        <dbReference type="ARBA" id="ARBA00022448"/>
    </source>
</evidence>
<dbReference type="GO" id="GO:0016020">
    <property type="term" value="C:membrane"/>
    <property type="evidence" value="ECO:0007669"/>
    <property type="project" value="UniProtKB-SubCell"/>
</dbReference>
<sequence>MDAISDNTIAESRPLSHDAQALANSEKHQQESHVPSGPDPAAFPDGGLQAWLVVMGGFFAVFASFGWINCIGIFQAYYEENQLRSYSSSTISWIPSTESFMMFFCGPIVGKMTDYYGPRVPILIGSFLHIFGLMMMSLAKNYYQIFLSQSVCSAIGCSFLFFPTVTAATTWFLRHRALAIGIMVSGSSVGGVILPIMVNRLVGPLGFGWTIRVTAFMLLGIIIIANLTIKSRLPPSKRPFALKDFFTPFMEPAFALLALGSFFTYVGGFIPFNFIIVQARANGMSAGLAGYLVSIINASSTFGRVVPAHFGDQYGVFNVFIIMTSLGGIFTLAVWLGAQSNAGAIVYAVLYGFTSGCTFSILPAMVASMSDVKQMGTRTGSMYALSAFGVLTGSPIAGAISKNGFSGLIIFCGVLLLAGTLFAGLSRLKLTGLRLLAKA</sequence>
<proteinExistence type="inferred from homology"/>
<evidence type="ECO:0000313" key="10">
    <source>
        <dbReference type="EMBL" id="KAK0383945.1"/>
    </source>
</evidence>
<dbReference type="AlphaFoldDB" id="A0AA39L4S1"/>
<feature type="transmembrane region" description="Helical" evidence="8">
    <location>
        <begin position="145"/>
        <end position="165"/>
    </location>
</feature>
<keyword evidence="6 8" id="KW-0472">Membrane</keyword>
<gene>
    <name evidence="10" type="ORF">NLU13_8036</name>
</gene>
<dbReference type="PANTHER" id="PTHR11360:SF224">
    <property type="entry name" value="MAJOR FACILITATOR SUPERFAMILY (MFS) PROFILE DOMAIN-CONTAINING PROTEIN-RELATED"/>
    <property type="match status" value="1"/>
</dbReference>
<evidence type="ECO:0000256" key="7">
    <source>
        <dbReference type="SAM" id="MobiDB-lite"/>
    </source>
</evidence>
<dbReference type="InterPro" id="IPR036259">
    <property type="entry name" value="MFS_trans_sf"/>
</dbReference>
<evidence type="ECO:0000256" key="4">
    <source>
        <dbReference type="ARBA" id="ARBA00022692"/>
    </source>
</evidence>
<feature type="transmembrane region" description="Helical" evidence="8">
    <location>
        <begin position="50"/>
        <end position="78"/>
    </location>
</feature>
<feature type="transmembrane region" description="Helical" evidence="8">
    <location>
        <begin position="406"/>
        <end position="425"/>
    </location>
</feature>
<dbReference type="Pfam" id="PF07690">
    <property type="entry name" value="MFS_1"/>
    <property type="match status" value="1"/>
</dbReference>
<feature type="transmembrane region" description="Helical" evidence="8">
    <location>
        <begin position="380"/>
        <end position="400"/>
    </location>
</feature>
<comment type="caution">
    <text evidence="10">The sequence shown here is derived from an EMBL/GenBank/DDBJ whole genome shotgun (WGS) entry which is preliminary data.</text>
</comment>
<feature type="transmembrane region" description="Helical" evidence="8">
    <location>
        <begin position="209"/>
        <end position="229"/>
    </location>
</feature>
<evidence type="ECO:0000256" key="8">
    <source>
        <dbReference type="SAM" id="Phobius"/>
    </source>
</evidence>
<evidence type="ECO:0000259" key="9">
    <source>
        <dbReference type="PROSITE" id="PS50850"/>
    </source>
</evidence>
<comment type="similarity">
    <text evidence="2">Belongs to the major facilitator superfamily. Monocarboxylate porter (TC 2.A.1.13) family.</text>
</comment>
<dbReference type="PROSITE" id="PS50850">
    <property type="entry name" value="MFS"/>
    <property type="match status" value="1"/>
</dbReference>
<comment type="subcellular location">
    <subcellularLocation>
        <location evidence="1">Membrane</location>
        <topology evidence="1">Multi-pass membrane protein</topology>
    </subcellularLocation>
</comment>
<organism evidence="10 11">
    <name type="scientific">Sarocladium strictum</name>
    <name type="common">Black bundle disease fungus</name>
    <name type="synonym">Acremonium strictum</name>
    <dbReference type="NCBI Taxonomy" id="5046"/>
    <lineage>
        <taxon>Eukaryota</taxon>
        <taxon>Fungi</taxon>
        <taxon>Dikarya</taxon>
        <taxon>Ascomycota</taxon>
        <taxon>Pezizomycotina</taxon>
        <taxon>Sordariomycetes</taxon>
        <taxon>Hypocreomycetidae</taxon>
        <taxon>Hypocreales</taxon>
        <taxon>Sarocladiaceae</taxon>
        <taxon>Sarocladium</taxon>
    </lineage>
</organism>
<dbReference type="InterPro" id="IPR020846">
    <property type="entry name" value="MFS_dom"/>
</dbReference>
<feature type="region of interest" description="Disordered" evidence="7">
    <location>
        <begin position="20"/>
        <end position="39"/>
    </location>
</feature>
<keyword evidence="11" id="KW-1185">Reference proteome</keyword>
<dbReference type="SUPFAM" id="SSF103473">
    <property type="entry name" value="MFS general substrate transporter"/>
    <property type="match status" value="1"/>
</dbReference>
<evidence type="ECO:0000256" key="2">
    <source>
        <dbReference type="ARBA" id="ARBA00006727"/>
    </source>
</evidence>
<evidence type="ECO:0000256" key="1">
    <source>
        <dbReference type="ARBA" id="ARBA00004141"/>
    </source>
</evidence>
<feature type="transmembrane region" description="Helical" evidence="8">
    <location>
        <begin position="122"/>
        <end position="139"/>
    </location>
</feature>
<feature type="transmembrane region" description="Helical" evidence="8">
    <location>
        <begin position="314"/>
        <end position="338"/>
    </location>
</feature>
<feature type="transmembrane region" description="Helical" evidence="8">
    <location>
        <begin position="90"/>
        <end position="110"/>
    </location>
</feature>
<dbReference type="CDD" id="cd17352">
    <property type="entry name" value="MFS_MCT_SLC16"/>
    <property type="match status" value="1"/>
</dbReference>
<feature type="transmembrane region" description="Helical" evidence="8">
    <location>
        <begin position="344"/>
        <end position="368"/>
    </location>
</feature>
<protein>
    <recommendedName>
        <fullName evidence="9">Major facilitator superfamily (MFS) profile domain-containing protein</fullName>
    </recommendedName>
</protein>
<feature type="transmembrane region" description="Helical" evidence="8">
    <location>
        <begin position="253"/>
        <end position="276"/>
    </location>
</feature>
<dbReference type="GO" id="GO:0022857">
    <property type="term" value="F:transmembrane transporter activity"/>
    <property type="evidence" value="ECO:0007669"/>
    <property type="project" value="InterPro"/>
</dbReference>
<keyword evidence="3" id="KW-0813">Transport</keyword>
<dbReference type="PANTHER" id="PTHR11360">
    <property type="entry name" value="MONOCARBOXYLATE TRANSPORTER"/>
    <property type="match status" value="1"/>
</dbReference>
<feature type="transmembrane region" description="Helical" evidence="8">
    <location>
        <begin position="177"/>
        <end position="197"/>
    </location>
</feature>
<reference evidence="10" key="1">
    <citation type="submission" date="2022-10" db="EMBL/GenBank/DDBJ databases">
        <title>Determination and structural analysis of whole genome sequence of Sarocladium strictum F4-1.</title>
        <authorList>
            <person name="Hu L."/>
            <person name="Jiang Y."/>
        </authorList>
    </citation>
    <scope>NUCLEOTIDE SEQUENCE</scope>
    <source>
        <strain evidence="10">F4-1</strain>
    </source>
</reference>
<dbReference type="Proteomes" id="UP001175261">
    <property type="component" value="Unassembled WGS sequence"/>
</dbReference>
<feature type="transmembrane region" description="Helical" evidence="8">
    <location>
        <begin position="288"/>
        <end position="307"/>
    </location>
</feature>
<evidence type="ECO:0000313" key="11">
    <source>
        <dbReference type="Proteomes" id="UP001175261"/>
    </source>
</evidence>
<feature type="domain" description="Major facilitator superfamily (MFS) profile" evidence="9">
    <location>
        <begin position="50"/>
        <end position="431"/>
    </location>
</feature>
<keyword evidence="5 8" id="KW-1133">Transmembrane helix</keyword>
<accession>A0AA39L4S1</accession>
<evidence type="ECO:0000256" key="6">
    <source>
        <dbReference type="ARBA" id="ARBA00023136"/>
    </source>
</evidence>